<dbReference type="Pfam" id="PF00294">
    <property type="entry name" value="PfkB"/>
    <property type="match status" value="1"/>
</dbReference>
<sequence>MITTITFNPSIDKHYILDDLIKGEVTRAKKVQNTAGGKGLNVSRVIRLLGESVTATGFLGGNSGGFIVDKLSELKINNRFIKVKGETRSCLAIITKDLAQTEILEPGPTIQEDEMAEWVKAYDEILEDSSIICASGSLPRGLSVSTYGEIIKKANIKGAKFLLDTSGEALKKGIESKPYFIKPNIDELKAITGESINSDNDVLKIIDKIHDKGIKLVMVSLGANGSIAGFNGKKYRIYVPKIKAVNPVGSGDSMVAGIAVALERGYNIEDVLAFASATGTANAMEQQTGYVNINNVNKVKEEIRIELI</sequence>
<evidence type="ECO:0000259" key="9">
    <source>
        <dbReference type="Pfam" id="PF00294"/>
    </source>
</evidence>
<dbReference type="InterPro" id="IPR022463">
    <property type="entry name" value="1-PFruKinase"/>
</dbReference>
<evidence type="ECO:0000256" key="5">
    <source>
        <dbReference type="ARBA" id="ARBA00022840"/>
    </source>
</evidence>
<dbReference type="PROSITE" id="PS00584">
    <property type="entry name" value="PFKB_KINASES_2"/>
    <property type="match status" value="1"/>
</dbReference>
<dbReference type="InterPro" id="IPR011611">
    <property type="entry name" value="PfkB_dom"/>
</dbReference>
<reference evidence="10" key="1">
    <citation type="submission" date="2022-12" db="EMBL/GenBank/DDBJ databases">
        <title>Clostridium sp. nov., isolated from industrial wastewater.</title>
        <authorList>
            <person name="Jiayan W."/>
        </authorList>
    </citation>
    <scope>NUCLEOTIDE SEQUENCE</scope>
    <source>
        <strain evidence="10">ZC22-4</strain>
    </source>
</reference>
<comment type="similarity">
    <text evidence="1">Belongs to the carbohydrate kinase pfkB family.</text>
</comment>
<dbReference type="PROSITE" id="PS00583">
    <property type="entry name" value="PFKB_KINASES_1"/>
    <property type="match status" value="1"/>
</dbReference>
<proteinExistence type="inferred from homology"/>
<dbReference type="NCBIfam" id="TIGR03168">
    <property type="entry name" value="1-PFK"/>
    <property type="match status" value="1"/>
</dbReference>
<organism evidence="10 11">
    <name type="scientific">Clostridium brassicae</name>
    <dbReference type="NCBI Taxonomy" id="2999072"/>
    <lineage>
        <taxon>Bacteria</taxon>
        <taxon>Bacillati</taxon>
        <taxon>Bacillota</taxon>
        <taxon>Clostridia</taxon>
        <taxon>Eubacteriales</taxon>
        <taxon>Clostridiaceae</taxon>
        <taxon>Clostridium</taxon>
    </lineage>
</organism>
<comment type="similarity">
    <text evidence="7">Belongs to the carbohydrate kinase PfkB family. LacC subfamily.</text>
</comment>
<dbReference type="RefSeq" id="WP_268063013.1">
    <property type="nucleotide sequence ID" value="NZ_JAPQFJ010000034.1"/>
</dbReference>
<protein>
    <recommendedName>
        <fullName evidence="7">Tagatose-6-phosphate kinase</fullName>
        <ecNumber evidence="7">2.7.1.144</ecNumber>
    </recommendedName>
</protein>
<evidence type="ECO:0000256" key="3">
    <source>
        <dbReference type="ARBA" id="ARBA00022741"/>
    </source>
</evidence>
<gene>
    <name evidence="10" type="primary">pfkB</name>
    <name evidence="10" type="ORF">OW729_18430</name>
</gene>
<dbReference type="EMBL" id="JAPQFJ010000034">
    <property type="protein sequence ID" value="MCY6960576.1"/>
    <property type="molecule type" value="Genomic_DNA"/>
</dbReference>
<name>A0ABT4DHA2_9CLOT</name>
<evidence type="ECO:0000256" key="8">
    <source>
        <dbReference type="RuleBase" id="RU369061"/>
    </source>
</evidence>
<keyword evidence="2 7" id="KW-0808">Transferase</keyword>
<comment type="caution">
    <text evidence="10">The sequence shown here is derived from an EMBL/GenBank/DDBJ whole genome shotgun (WGS) entry which is preliminary data.</text>
</comment>
<accession>A0ABT4DHA2</accession>
<evidence type="ECO:0000256" key="1">
    <source>
        <dbReference type="ARBA" id="ARBA00005380"/>
    </source>
</evidence>
<dbReference type="NCBIfam" id="TIGR03828">
    <property type="entry name" value="pfkB"/>
    <property type="match status" value="1"/>
</dbReference>
<comment type="function">
    <text evidence="8">Catalyzes the ATP-dependent phosphorylation of fructose-l-phosphate to fructose-l,6-bisphosphate.</text>
</comment>
<dbReference type="PIRSF" id="PIRSF000535">
    <property type="entry name" value="1PFK/6PFK/LacC"/>
    <property type="match status" value="1"/>
</dbReference>
<dbReference type="SUPFAM" id="SSF53613">
    <property type="entry name" value="Ribokinase-like"/>
    <property type="match status" value="1"/>
</dbReference>
<keyword evidence="4 8" id="KW-0418">Kinase</keyword>
<evidence type="ECO:0000313" key="11">
    <source>
        <dbReference type="Proteomes" id="UP001144612"/>
    </source>
</evidence>
<evidence type="ECO:0000256" key="6">
    <source>
        <dbReference type="ARBA" id="ARBA00047745"/>
    </source>
</evidence>
<comment type="catalytic activity">
    <reaction evidence="6 8">
        <text>beta-D-fructose 1-phosphate + ATP = beta-D-fructose 1,6-bisphosphate + ADP + H(+)</text>
        <dbReference type="Rhea" id="RHEA:14213"/>
        <dbReference type="ChEBI" id="CHEBI:15378"/>
        <dbReference type="ChEBI" id="CHEBI:30616"/>
        <dbReference type="ChEBI" id="CHEBI:32966"/>
        <dbReference type="ChEBI" id="CHEBI:138881"/>
        <dbReference type="ChEBI" id="CHEBI:456216"/>
        <dbReference type="EC" id="2.7.1.56"/>
    </reaction>
</comment>
<dbReference type="InterPro" id="IPR002173">
    <property type="entry name" value="Carboh/pur_kinase_PfkB_CS"/>
</dbReference>
<keyword evidence="5 7" id="KW-0067">ATP-binding</keyword>
<evidence type="ECO:0000313" key="10">
    <source>
        <dbReference type="EMBL" id="MCY6960576.1"/>
    </source>
</evidence>
<dbReference type="EC" id="2.7.1.144" evidence="7"/>
<dbReference type="InterPro" id="IPR017583">
    <property type="entry name" value="Tagatose/fructose_Pkinase"/>
</dbReference>
<dbReference type="InterPro" id="IPR029056">
    <property type="entry name" value="Ribokinase-like"/>
</dbReference>
<evidence type="ECO:0000256" key="2">
    <source>
        <dbReference type="ARBA" id="ARBA00022679"/>
    </source>
</evidence>
<dbReference type="PANTHER" id="PTHR46566:SF5">
    <property type="entry name" value="1-PHOSPHOFRUCTOKINASE"/>
    <property type="match status" value="1"/>
</dbReference>
<comment type="catalytic activity">
    <reaction evidence="7">
        <text>D-tagatofuranose 6-phosphate + ATP = D-tagatofuranose 1,6-bisphosphate + ADP + H(+)</text>
        <dbReference type="Rhea" id="RHEA:12420"/>
        <dbReference type="ChEBI" id="CHEBI:15378"/>
        <dbReference type="ChEBI" id="CHEBI:30616"/>
        <dbReference type="ChEBI" id="CHEBI:58694"/>
        <dbReference type="ChEBI" id="CHEBI:58695"/>
        <dbReference type="ChEBI" id="CHEBI:456216"/>
        <dbReference type="EC" id="2.7.1.144"/>
    </reaction>
</comment>
<dbReference type="Proteomes" id="UP001144612">
    <property type="component" value="Unassembled WGS sequence"/>
</dbReference>
<dbReference type="GO" id="GO:0008662">
    <property type="term" value="F:1-phosphofructokinase activity"/>
    <property type="evidence" value="ECO:0007669"/>
    <property type="project" value="UniProtKB-EC"/>
</dbReference>
<feature type="domain" description="Carbohydrate kinase PfkB" evidence="9">
    <location>
        <begin position="19"/>
        <end position="289"/>
    </location>
</feature>
<dbReference type="Gene3D" id="3.40.1190.20">
    <property type="match status" value="1"/>
</dbReference>
<keyword evidence="7" id="KW-0423">Lactose metabolism</keyword>
<keyword evidence="3 7" id="KW-0547">Nucleotide-binding</keyword>
<evidence type="ECO:0000256" key="4">
    <source>
        <dbReference type="ARBA" id="ARBA00022777"/>
    </source>
</evidence>
<evidence type="ECO:0000256" key="7">
    <source>
        <dbReference type="PIRNR" id="PIRNR000535"/>
    </source>
</evidence>
<dbReference type="PANTHER" id="PTHR46566">
    <property type="entry name" value="1-PHOSPHOFRUCTOKINASE-RELATED"/>
    <property type="match status" value="1"/>
</dbReference>
<dbReference type="CDD" id="cd01164">
    <property type="entry name" value="FruK_PfkB_like"/>
    <property type="match status" value="1"/>
</dbReference>
<comment type="pathway">
    <text evidence="7">Carbohydrate metabolism; D-tagatose 6-phosphate degradation; D-glyceraldehyde 3-phosphate and glycerone phosphate from D-tagatose 6-phosphate: step 1/2.</text>
</comment>
<keyword evidence="11" id="KW-1185">Reference proteome</keyword>